<sequence>MVFMDNDCLYPELESLKDKICVNVQNAFTILQLNVYRLATSRKIATPDQRNSQEEEAKNLPCHQGQSLRIDRIALAHPRHVWSDFRVAAQFDGYIRKPR</sequence>
<keyword evidence="3" id="KW-1185">Reference proteome</keyword>
<organism evidence="2 3">
    <name type="scientific">Scleroderma citrinum Foug A</name>
    <dbReference type="NCBI Taxonomy" id="1036808"/>
    <lineage>
        <taxon>Eukaryota</taxon>
        <taxon>Fungi</taxon>
        <taxon>Dikarya</taxon>
        <taxon>Basidiomycota</taxon>
        <taxon>Agaricomycotina</taxon>
        <taxon>Agaricomycetes</taxon>
        <taxon>Agaricomycetidae</taxon>
        <taxon>Boletales</taxon>
        <taxon>Sclerodermatineae</taxon>
        <taxon>Sclerodermataceae</taxon>
        <taxon>Scleroderma</taxon>
    </lineage>
</organism>
<evidence type="ECO:0000256" key="1">
    <source>
        <dbReference type="SAM" id="MobiDB-lite"/>
    </source>
</evidence>
<reference evidence="3" key="2">
    <citation type="submission" date="2015-01" db="EMBL/GenBank/DDBJ databases">
        <title>Evolutionary Origins and Diversification of the Mycorrhizal Mutualists.</title>
        <authorList>
            <consortium name="DOE Joint Genome Institute"/>
            <consortium name="Mycorrhizal Genomics Consortium"/>
            <person name="Kohler A."/>
            <person name="Kuo A."/>
            <person name="Nagy L.G."/>
            <person name="Floudas D."/>
            <person name="Copeland A."/>
            <person name="Barry K.W."/>
            <person name="Cichocki N."/>
            <person name="Veneault-Fourrey C."/>
            <person name="LaButti K."/>
            <person name="Lindquist E.A."/>
            <person name="Lipzen A."/>
            <person name="Lundell T."/>
            <person name="Morin E."/>
            <person name="Murat C."/>
            <person name="Riley R."/>
            <person name="Ohm R."/>
            <person name="Sun H."/>
            <person name="Tunlid A."/>
            <person name="Henrissat B."/>
            <person name="Grigoriev I.V."/>
            <person name="Hibbett D.S."/>
            <person name="Martin F."/>
        </authorList>
    </citation>
    <scope>NUCLEOTIDE SEQUENCE [LARGE SCALE GENOMIC DNA]</scope>
    <source>
        <strain evidence="3">Foug A</strain>
    </source>
</reference>
<protein>
    <submittedName>
        <fullName evidence="2">Uncharacterized protein</fullName>
    </submittedName>
</protein>
<reference evidence="2 3" key="1">
    <citation type="submission" date="2014-04" db="EMBL/GenBank/DDBJ databases">
        <authorList>
            <consortium name="DOE Joint Genome Institute"/>
            <person name="Kuo A."/>
            <person name="Kohler A."/>
            <person name="Nagy L.G."/>
            <person name="Floudas D."/>
            <person name="Copeland A."/>
            <person name="Barry K.W."/>
            <person name="Cichocki N."/>
            <person name="Veneault-Fourrey C."/>
            <person name="LaButti K."/>
            <person name="Lindquist E.A."/>
            <person name="Lipzen A."/>
            <person name="Lundell T."/>
            <person name="Morin E."/>
            <person name="Murat C."/>
            <person name="Sun H."/>
            <person name="Tunlid A."/>
            <person name="Henrissat B."/>
            <person name="Grigoriev I.V."/>
            <person name="Hibbett D.S."/>
            <person name="Martin F."/>
            <person name="Nordberg H.P."/>
            <person name="Cantor M.N."/>
            <person name="Hua S.X."/>
        </authorList>
    </citation>
    <scope>NUCLEOTIDE SEQUENCE [LARGE SCALE GENOMIC DNA]</scope>
    <source>
        <strain evidence="2 3">Foug A</strain>
    </source>
</reference>
<accession>A0A0C3A3B6</accession>
<name>A0A0C3A3B6_9AGAM</name>
<dbReference type="InParanoid" id="A0A0C3A3B6"/>
<dbReference type="EMBL" id="KN822076">
    <property type="protein sequence ID" value="KIM59162.1"/>
    <property type="molecule type" value="Genomic_DNA"/>
</dbReference>
<evidence type="ECO:0000313" key="2">
    <source>
        <dbReference type="EMBL" id="KIM59162.1"/>
    </source>
</evidence>
<dbReference type="AlphaFoldDB" id="A0A0C3A3B6"/>
<gene>
    <name evidence="2" type="ORF">SCLCIDRAFT_1031116</name>
</gene>
<dbReference type="HOGENOM" id="CLU_2321746_0_0_1"/>
<dbReference type="Proteomes" id="UP000053989">
    <property type="component" value="Unassembled WGS sequence"/>
</dbReference>
<proteinExistence type="predicted"/>
<feature type="region of interest" description="Disordered" evidence="1">
    <location>
        <begin position="44"/>
        <end position="63"/>
    </location>
</feature>
<evidence type="ECO:0000313" key="3">
    <source>
        <dbReference type="Proteomes" id="UP000053989"/>
    </source>
</evidence>